<accession>W6PWM5</accession>
<dbReference type="OrthoDB" id="4369119at2759"/>
<evidence type="ECO:0000256" key="1">
    <source>
        <dbReference type="SAM" id="MobiDB-lite"/>
    </source>
</evidence>
<dbReference type="STRING" id="1365484.W6PWM5"/>
<proteinExistence type="predicted"/>
<gene>
    <name evidence="2" type="ORF">PROQFM164_S01g002012</name>
</gene>
<dbReference type="AlphaFoldDB" id="W6PWM5"/>
<dbReference type="EMBL" id="HG792015">
    <property type="protein sequence ID" value="CDM28201.1"/>
    <property type="molecule type" value="Genomic_DNA"/>
</dbReference>
<sequence>MGNTTLASIPQSTNPDVVDWEGLDDPLNPMNWPLRKKVAITITVALLTILTYETASQAPFVGSSETKTKRNPRPLGSSIVAPAASQIMEEFQQP</sequence>
<dbReference type="Proteomes" id="UP000030686">
    <property type="component" value="Unassembled WGS sequence"/>
</dbReference>
<evidence type="ECO:0000313" key="2">
    <source>
        <dbReference type="EMBL" id="CDM28201.1"/>
    </source>
</evidence>
<reference evidence="2" key="1">
    <citation type="journal article" date="2014" name="Nat. Commun.">
        <title>Multiple recent horizontal transfers of a large genomic region in cheese making fungi.</title>
        <authorList>
            <person name="Cheeseman K."/>
            <person name="Ropars J."/>
            <person name="Renault P."/>
            <person name="Dupont J."/>
            <person name="Gouzy J."/>
            <person name="Branca A."/>
            <person name="Abraham A.L."/>
            <person name="Ceppi M."/>
            <person name="Conseiller E."/>
            <person name="Debuchy R."/>
            <person name="Malagnac F."/>
            <person name="Goarin A."/>
            <person name="Silar P."/>
            <person name="Lacoste S."/>
            <person name="Sallet E."/>
            <person name="Bensimon A."/>
            <person name="Giraud T."/>
            <person name="Brygoo Y."/>
        </authorList>
    </citation>
    <scope>NUCLEOTIDE SEQUENCE [LARGE SCALE GENOMIC DNA]</scope>
    <source>
        <strain evidence="2">FM164</strain>
    </source>
</reference>
<name>W6PWM5_PENRF</name>
<feature type="region of interest" description="Disordered" evidence="1">
    <location>
        <begin position="1"/>
        <end position="21"/>
    </location>
</feature>
<evidence type="ECO:0000313" key="3">
    <source>
        <dbReference type="Proteomes" id="UP000030686"/>
    </source>
</evidence>
<feature type="compositionally biased region" description="Polar residues" evidence="1">
    <location>
        <begin position="1"/>
        <end position="15"/>
    </location>
</feature>
<protein>
    <submittedName>
        <fullName evidence="2">Genomic scaffold, ProqFM164S01</fullName>
    </submittedName>
</protein>
<organism evidence="2 3">
    <name type="scientific">Penicillium roqueforti (strain FM164)</name>
    <dbReference type="NCBI Taxonomy" id="1365484"/>
    <lineage>
        <taxon>Eukaryota</taxon>
        <taxon>Fungi</taxon>
        <taxon>Dikarya</taxon>
        <taxon>Ascomycota</taxon>
        <taxon>Pezizomycotina</taxon>
        <taxon>Eurotiomycetes</taxon>
        <taxon>Eurotiomycetidae</taxon>
        <taxon>Eurotiales</taxon>
        <taxon>Aspergillaceae</taxon>
        <taxon>Penicillium</taxon>
    </lineage>
</organism>
<keyword evidence="3" id="KW-1185">Reference proteome</keyword>